<protein>
    <recommendedName>
        <fullName evidence="4">CAF17 C-terminal domain-containing protein</fullName>
    </recommendedName>
</protein>
<dbReference type="InParanoid" id="D8S5U5"/>
<dbReference type="Pfam" id="PF25455">
    <property type="entry name" value="Beta-barrel_CAF17_C"/>
    <property type="match status" value="1"/>
</dbReference>
<feature type="domain" description="CAF17 C-terminal" evidence="4">
    <location>
        <begin position="315"/>
        <end position="397"/>
    </location>
</feature>
<dbReference type="Gramene" id="EFJ20119">
    <property type="protein sequence ID" value="EFJ20119"/>
    <property type="gene ID" value="SELMODRAFT_177142"/>
</dbReference>
<evidence type="ECO:0000256" key="2">
    <source>
        <dbReference type="ARBA" id="ARBA00022946"/>
    </source>
</evidence>
<dbReference type="KEGG" id="smo:SELMODRAFT_177142"/>
<dbReference type="InterPro" id="IPR017703">
    <property type="entry name" value="YgfZ/GCV_T_CS"/>
</dbReference>
<gene>
    <name evidence="5" type="ORF">SELMODRAFT_177142</name>
</gene>
<evidence type="ECO:0000256" key="1">
    <source>
        <dbReference type="ARBA" id="ARBA00004173"/>
    </source>
</evidence>
<organism evidence="6">
    <name type="scientific">Selaginella moellendorffii</name>
    <name type="common">Spikemoss</name>
    <dbReference type="NCBI Taxonomy" id="88036"/>
    <lineage>
        <taxon>Eukaryota</taxon>
        <taxon>Viridiplantae</taxon>
        <taxon>Streptophyta</taxon>
        <taxon>Embryophyta</taxon>
        <taxon>Tracheophyta</taxon>
        <taxon>Lycopodiopsida</taxon>
        <taxon>Selaginellales</taxon>
        <taxon>Selaginellaceae</taxon>
        <taxon>Selaginella</taxon>
    </lineage>
</organism>
<proteinExistence type="predicted"/>
<name>D8S5U5_SELML</name>
<dbReference type="Gene3D" id="3.30.1360.120">
    <property type="entry name" value="Probable tRNA modification gtpase trme, domain 1"/>
    <property type="match status" value="1"/>
</dbReference>
<evidence type="ECO:0000313" key="5">
    <source>
        <dbReference type="EMBL" id="EFJ20119.1"/>
    </source>
</evidence>
<dbReference type="GO" id="GO:0005759">
    <property type="term" value="C:mitochondrial matrix"/>
    <property type="evidence" value="ECO:0000318"/>
    <property type="project" value="GO_Central"/>
</dbReference>
<dbReference type="InterPro" id="IPR057460">
    <property type="entry name" value="CAF17_C"/>
</dbReference>
<keyword evidence="6" id="KW-1185">Reference proteome</keyword>
<evidence type="ECO:0000256" key="3">
    <source>
        <dbReference type="ARBA" id="ARBA00023128"/>
    </source>
</evidence>
<evidence type="ECO:0000313" key="6">
    <source>
        <dbReference type="Proteomes" id="UP000001514"/>
    </source>
</evidence>
<dbReference type="PANTHER" id="PTHR22602">
    <property type="entry name" value="TRANSFERASE CAF17, MITOCHONDRIAL-RELATED"/>
    <property type="match status" value="1"/>
</dbReference>
<sequence>MKRVNAARVFSRLLAQNAPAAESRGAPSDLSSSGATALADRGPFASRLKSRAVLGFDGDDTFKFLQGLATNDVLQLEADEHSAKLGTPTPNQPGVVQPPIYTGILNPQGRFLFDMFLYKPVQESEKLGKGGDAPGAGKSVPQLVADVDAASFDDLIAYLKRYILRSKVNIEDLSKDLCAWQRFGGALAGSSTSETGAGNIGWAGGRDLSGTTAAEGNGKGWRWFKDPRLDALGFRGVFSSGITPPLVEADQEVDEEYYLLWRLEQGVPEGPAEIPGGEAIPLEYNMAALNAISFEKGCYVGQELIARTHYRGEIRKRLMPVNFVLENGEEMREGVARGTEIMDGETGKKVGSVVTALGSRGLAMVRLEAAAKDRLKLQSVDGGGGAFVKPIRPKWWPSQWGTVD</sequence>
<dbReference type="NCBIfam" id="TIGR03317">
    <property type="entry name" value="ygfZ_signature"/>
    <property type="match status" value="1"/>
</dbReference>
<evidence type="ECO:0000259" key="4">
    <source>
        <dbReference type="Pfam" id="PF25455"/>
    </source>
</evidence>
<dbReference type="GO" id="GO:0016226">
    <property type="term" value="P:iron-sulfur cluster assembly"/>
    <property type="evidence" value="ECO:0000318"/>
    <property type="project" value="GO_Central"/>
</dbReference>
<keyword evidence="3" id="KW-0496">Mitochondrion</keyword>
<reference evidence="5 6" key="1">
    <citation type="journal article" date="2011" name="Science">
        <title>The Selaginella genome identifies genetic changes associated with the evolution of vascular plants.</title>
        <authorList>
            <person name="Banks J.A."/>
            <person name="Nishiyama T."/>
            <person name="Hasebe M."/>
            <person name="Bowman J.L."/>
            <person name="Gribskov M."/>
            <person name="dePamphilis C."/>
            <person name="Albert V.A."/>
            <person name="Aono N."/>
            <person name="Aoyama T."/>
            <person name="Ambrose B.A."/>
            <person name="Ashton N.W."/>
            <person name="Axtell M.J."/>
            <person name="Barker E."/>
            <person name="Barker M.S."/>
            <person name="Bennetzen J.L."/>
            <person name="Bonawitz N.D."/>
            <person name="Chapple C."/>
            <person name="Cheng C."/>
            <person name="Correa L.G."/>
            <person name="Dacre M."/>
            <person name="DeBarry J."/>
            <person name="Dreyer I."/>
            <person name="Elias M."/>
            <person name="Engstrom E.M."/>
            <person name="Estelle M."/>
            <person name="Feng L."/>
            <person name="Finet C."/>
            <person name="Floyd S.K."/>
            <person name="Frommer W.B."/>
            <person name="Fujita T."/>
            <person name="Gramzow L."/>
            <person name="Gutensohn M."/>
            <person name="Harholt J."/>
            <person name="Hattori M."/>
            <person name="Heyl A."/>
            <person name="Hirai T."/>
            <person name="Hiwatashi Y."/>
            <person name="Ishikawa M."/>
            <person name="Iwata M."/>
            <person name="Karol K.G."/>
            <person name="Koehler B."/>
            <person name="Kolukisaoglu U."/>
            <person name="Kubo M."/>
            <person name="Kurata T."/>
            <person name="Lalonde S."/>
            <person name="Li K."/>
            <person name="Li Y."/>
            <person name="Litt A."/>
            <person name="Lyons E."/>
            <person name="Manning G."/>
            <person name="Maruyama T."/>
            <person name="Michael T.P."/>
            <person name="Mikami K."/>
            <person name="Miyazaki S."/>
            <person name="Morinaga S."/>
            <person name="Murata T."/>
            <person name="Mueller-Roeber B."/>
            <person name="Nelson D.R."/>
            <person name="Obara M."/>
            <person name="Oguri Y."/>
            <person name="Olmstead R.G."/>
            <person name="Onodera N."/>
            <person name="Petersen B.L."/>
            <person name="Pils B."/>
            <person name="Prigge M."/>
            <person name="Rensing S.A."/>
            <person name="Riano-Pachon D.M."/>
            <person name="Roberts A.W."/>
            <person name="Sato Y."/>
            <person name="Scheller H.V."/>
            <person name="Schulz B."/>
            <person name="Schulz C."/>
            <person name="Shakirov E.V."/>
            <person name="Shibagaki N."/>
            <person name="Shinohara N."/>
            <person name="Shippen D.E."/>
            <person name="Soerensen I."/>
            <person name="Sotooka R."/>
            <person name="Sugimoto N."/>
            <person name="Sugita M."/>
            <person name="Sumikawa N."/>
            <person name="Tanurdzic M."/>
            <person name="Theissen G."/>
            <person name="Ulvskov P."/>
            <person name="Wakazuki S."/>
            <person name="Weng J.K."/>
            <person name="Willats W.W."/>
            <person name="Wipf D."/>
            <person name="Wolf P.G."/>
            <person name="Yang L."/>
            <person name="Zimmer A.D."/>
            <person name="Zhu Q."/>
            <person name="Mitros T."/>
            <person name="Hellsten U."/>
            <person name="Loque D."/>
            <person name="Otillar R."/>
            <person name="Salamov A."/>
            <person name="Schmutz J."/>
            <person name="Shapiro H."/>
            <person name="Lindquist E."/>
            <person name="Lucas S."/>
            <person name="Rokhsar D."/>
            <person name="Grigoriev I.V."/>
        </authorList>
    </citation>
    <scope>NUCLEOTIDE SEQUENCE [LARGE SCALE GENOMIC DNA]</scope>
</reference>
<dbReference type="OMA" id="MDRLHGV"/>
<keyword evidence="2" id="KW-0809">Transit peptide</keyword>
<comment type="subcellular location">
    <subcellularLocation>
        <location evidence="1">Mitochondrion</location>
    </subcellularLocation>
</comment>
<dbReference type="EMBL" id="GL377603">
    <property type="protein sequence ID" value="EFJ20119.1"/>
    <property type="molecule type" value="Genomic_DNA"/>
</dbReference>
<dbReference type="FunCoup" id="D8S5U5">
    <property type="interactions" value="2362"/>
</dbReference>
<dbReference type="Proteomes" id="UP000001514">
    <property type="component" value="Unassembled WGS sequence"/>
</dbReference>
<dbReference type="PANTHER" id="PTHR22602:SF0">
    <property type="entry name" value="TRANSFERASE CAF17, MITOCHONDRIAL-RELATED"/>
    <property type="match status" value="1"/>
</dbReference>
<dbReference type="OrthoDB" id="191995at2759"/>
<dbReference type="HOGENOM" id="CLU_007884_7_0_1"/>
<dbReference type="eggNOG" id="KOG2929">
    <property type="taxonomic scope" value="Eukaryota"/>
</dbReference>
<dbReference type="AlphaFoldDB" id="D8S5U5"/>
<dbReference type="STRING" id="88036.D8S5U5"/>
<dbReference type="SUPFAM" id="SSF103025">
    <property type="entry name" value="Folate-binding domain"/>
    <property type="match status" value="1"/>
</dbReference>
<dbReference type="InterPro" id="IPR027266">
    <property type="entry name" value="TrmE/GcvT-like"/>
</dbReference>
<accession>D8S5U5</accession>
<dbReference type="InterPro" id="IPR045179">
    <property type="entry name" value="YgfZ/GcvT"/>
</dbReference>